<sequence length="191" mass="21940">MVNIQRYIPFLPAIFFGIATIGNATTSNANELSPSDCPVQIDTQFIDKKSRQSCKKHTANDNKSNYYLSSWVSKEEALFSSIYYQPIGGYQYWAKRPKIEKKHVKKWTIFEKVELKDITEVSCKDHTCFSFEMPDDFAECLWFDRNLNKTGRLSGHGNKNGVLRGFICRSKTDSLYTTEEAMKFLTAISAK</sequence>
<dbReference type="OrthoDB" id="8478988at2"/>
<dbReference type="RefSeq" id="WP_046501722.1">
    <property type="nucleotide sequence ID" value="NZ_LANI01000001.1"/>
</dbReference>
<gene>
    <name evidence="1" type="ORF">WH95_00870</name>
</gene>
<organism evidence="1 2">
    <name type="scientific">Kiloniella litopenaei</name>
    <dbReference type="NCBI Taxonomy" id="1549748"/>
    <lineage>
        <taxon>Bacteria</taxon>
        <taxon>Pseudomonadati</taxon>
        <taxon>Pseudomonadota</taxon>
        <taxon>Alphaproteobacteria</taxon>
        <taxon>Rhodospirillales</taxon>
        <taxon>Kiloniellaceae</taxon>
        <taxon>Kiloniella</taxon>
    </lineage>
</organism>
<dbReference type="Proteomes" id="UP000034491">
    <property type="component" value="Unassembled WGS sequence"/>
</dbReference>
<accession>A0A0M2RA36</accession>
<dbReference type="AlphaFoldDB" id="A0A0M2RA36"/>
<keyword evidence="2" id="KW-1185">Reference proteome</keyword>
<evidence type="ECO:0000313" key="1">
    <source>
        <dbReference type="EMBL" id="KKJ78672.1"/>
    </source>
</evidence>
<protein>
    <submittedName>
        <fullName evidence="1">Uncharacterized protein</fullName>
    </submittedName>
</protein>
<proteinExistence type="predicted"/>
<comment type="caution">
    <text evidence="1">The sequence shown here is derived from an EMBL/GenBank/DDBJ whole genome shotgun (WGS) entry which is preliminary data.</text>
</comment>
<reference evidence="1 2" key="1">
    <citation type="submission" date="2015-03" db="EMBL/GenBank/DDBJ databases">
        <title>Genome sequence of Kiloniella sp. P1-1, isolated from the gut microflora of Pacific white shrimp, Penaeus vannamei.</title>
        <authorList>
            <person name="Shao Z."/>
            <person name="Wang L."/>
            <person name="Li X."/>
        </authorList>
    </citation>
    <scope>NUCLEOTIDE SEQUENCE [LARGE SCALE GENOMIC DNA]</scope>
    <source>
        <strain evidence="1 2">P1-1</strain>
    </source>
</reference>
<dbReference type="EMBL" id="LANI01000001">
    <property type="protein sequence ID" value="KKJ78672.1"/>
    <property type="molecule type" value="Genomic_DNA"/>
</dbReference>
<evidence type="ECO:0000313" key="2">
    <source>
        <dbReference type="Proteomes" id="UP000034491"/>
    </source>
</evidence>
<name>A0A0M2RA36_9PROT</name>